<evidence type="ECO:0000256" key="3">
    <source>
        <dbReference type="ARBA" id="ARBA00012556"/>
    </source>
</evidence>
<evidence type="ECO:0000313" key="8">
    <source>
        <dbReference type="EMBL" id="GLB52569.1"/>
    </source>
</evidence>
<comment type="similarity">
    <text evidence="2 6">Belongs to the glycosyl hydrolase 53 family.</text>
</comment>
<evidence type="ECO:0000256" key="6">
    <source>
        <dbReference type="RuleBase" id="RU361192"/>
    </source>
</evidence>
<proteinExistence type="inferred from homology"/>
<protein>
    <recommendedName>
        <fullName evidence="3 6">Arabinogalactan endo-beta-1,4-galactanase</fullName>
        <ecNumber evidence="3 6">3.2.1.89</ecNumber>
    </recommendedName>
</protein>
<name>A0A9W6B4T4_9FLAO</name>
<sequence length="350" mass="39196">MTACTSANNDIPEDTPDPEPTETEFISAVDISSLPEILESNPTFYDTDGTTEDMLTILKDNGVNTIRLRLWVNPANGHCGFDEVKQFAQTLRTYNFKIWLTVHYSDTWADPSQQVIPAAWENDTMAELLTHVQDYTSSIINQIDPDYIQVGNEINSGFMHPMGNISSNTDQFITLLTTATSTVRTLAPDTKIILHYAGLEGADWFFNQVTDIDYDFIGLSYYPIWHGTSLTNVESTITQLGTTYNKKVLIAETAYPFTLGWNDWTNNIVGQDDQLILPDYPASPEGQKNFITAIKTILTNNENGQGFCYWGAELVAWKGIEATDGSSWENQAIFNFDNEALPVISSFTQE</sequence>
<accession>A0A9W6B4T4</accession>
<keyword evidence="5 6" id="KW-0326">Glycosidase</keyword>
<feature type="region of interest" description="Disordered" evidence="7">
    <location>
        <begin position="1"/>
        <end position="21"/>
    </location>
</feature>
<dbReference type="GO" id="GO:0031218">
    <property type="term" value="F:arabinogalactan endo-1,4-beta-galactosidase activity"/>
    <property type="evidence" value="ECO:0007669"/>
    <property type="project" value="UniProtKB-EC"/>
</dbReference>
<feature type="compositionally biased region" description="Acidic residues" evidence="7">
    <location>
        <begin position="11"/>
        <end position="21"/>
    </location>
</feature>
<evidence type="ECO:0000256" key="4">
    <source>
        <dbReference type="ARBA" id="ARBA00022801"/>
    </source>
</evidence>
<evidence type="ECO:0000256" key="7">
    <source>
        <dbReference type="SAM" id="MobiDB-lite"/>
    </source>
</evidence>
<dbReference type="GO" id="GO:0015926">
    <property type="term" value="F:glucosidase activity"/>
    <property type="evidence" value="ECO:0007669"/>
    <property type="project" value="InterPro"/>
</dbReference>
<reference evidence="8" key="1">
    <citation type="submission" date="2022-07" db="EMBL/GenBank/DDBJ databases">
        <title>Taxonomy of Novel Oxalotrophic and Methylotrophic Bacteria.</title>
        <authorList>
            <person name="Sahin N."/>
            <person name="Tani A."/>
        </authorList>
    </citation>
    <scope>NUCLEOTIDE SEQUENCE</scope>
    <source>
        <strain evidence="8">AM327</strain>
    </source>
</reference>
<evidence type="ECO:0000256" key="1">
    <source>
        <dbReference type="ARBA" id="ARBA00001695"/>
    </source>
</evidence>
<comment type="catalytic activity">
    <reaction evidence="1 6">
        <text>The enzyme specifically hydrolyzes (1-&gt;4)-beta-D-galactosidic linkages in type I arabinogalactans.</text>
        <dbReference type="EC" id="3.2.1.89"/>
    </reaction>
</comment>
<dbReference type="GO" id="GO:0045490">
    <property type="term" value="P:pectin catabolic process"/>
    <property type="evidence" value="ECO:0007669"/>
    <property type="project" value="TreeGrafter"/>
</dbReference>
<dbReference type="InterPro" id="IPR017853">
    <property type="entry name" value="GH"/>
</dbReference>
<dbReference type="Proteomes" id="UP001143545">
    <property type="component" value="Unassembled WGS sequence"/>
</dbReference>
<dbReference type="EC" id="3.2.1.89" evidence="3 6"/>
<dbReference type="EMBL" id="BRVP01000009">
    <property type="protein sequence ID" value="GLB52569.1"/>
    <property type="molecule type" value="Genomic_DNA"/>
</dbReference>
<evidence type="ECO:0000256" key="2">
    <source>
        <dbReference type="ARBA" id="ARBA00010687"/>
    </source>
</evidence>
<dbReference type="Gene3D" id="3.20.20.80">
    <property type="entry name" value="Glycosidases"/>
    <property type="match status" value="1"/>
</dbReference>
<comment type="caution">
    <text evidence="8">The sequence shown here is derived from an EMBL/GenBank/DDBJ whole genome shotgun (WGS) entry which is preliminary data.</text>
</comment>
<dbReference type="InterPro" id="IPR011683">
    <property type="entry name" value="Glyco_hydro_53"/>
</dbReference>
<evidence type="ECO:0000313" key="9">
    <source>
        <dbReference type="Proteomes" id="UP001143545"/>
    </source>
</evidence>
<gene>
    <name evidence="8" type="ORF">NBRC110019_16090</name>
</gene>
<keyword evidence="4 6" id="KW-0378">Hydrolase</keyword>
<keyword evidence="9" id="KW-1185">Reference proteome</keyword>
<evidence type="ECO:0000256" key="5">
    <source>
        <dbReference type="ARBA" id="ARBA00023295"/>
    </source>
</evidence>
<dbReference type="AlphaFoldDB" id="A0A9W6B4T4"/>
<dbReference type="SUPFAM" id="SSF51445">
    <property type="entry name" value="(Trans)glycosidases"/>
    <property type="match status" value="1"/>
</dbReference>
<dbReference type="PANTHER" id="PTHR34983:SF1">
    <property type="entry name" value="ARABINOGALACTAN ENDO-BETA-1,4-GALACTANASE A"/>
    <property type="match status" value="1"/>
</dbReference>
<organism evidence="8 9">
    <name type="scientific">Neptunitalea chrysea</name>
    <dbReference type="NCBI Taxonomy" id="1647581"/>
    <lineage>
        <taxon>Bacteria</taxon>
        <taxon>Pseudomonadati</taxon>
        <taxon>Bacteroidota</taxon>
        <taxon>Flavobacteriia</taxon>
        <taxon>Flavobacteriales</taxon>
        <taxon>Flavobacteriaceae</taxon>
        <taxon>Neptunitalea</taxon>
    </lineage>
</organism>
<dbReference type="Pfam" id="PF07745">
    <property type="entry name" value="Glyco_hydro_53"/>
    <property type="match status" value="1"/>
</dbReference>
<dbReference type="PANTHER" id="PTHR34983">
    <property type="entry name" value="ARABINOGALACTAN ENDO-BETA-1,4-GALACTANASE A"/>
    <property type="match status" value="1"/>
</dbReference>